<dbReference type="RefSeq" id="WP_156140457.1">
    <property type="nucleotide sequence ID" value="NZ_BBLT01000003.1"/>
</dbReference>
<dbReference type="EMBL" id="BBLT01000003">
    <property type="protein sequence ID" value="GAL84733.1"/>
    <property type="molecule type" value="Genomic_DNA"/>
</dbReference>
<dbReference type="Proteomes" id="UP000030185">
    <property type="component" value="Unassembled WGS sequence"/>
</dbReference>
<gene>
    <name evidence="2" type="ORF">MYP_1961</name>
</gene>
<organism evidence="2 3">
    <name type="scientific">Sporocytophaga myxococcoides</name>
    <dbReference type="NCBI Taxonomy" id="153721"/>
    <lineage>
        <taxon>Bacteria</taxon>
        <taxon>Pseudomonadati</taxon>
        <taxon>Bacteroidota</taxon>
        <taxon>Cytophagia</taxon>
        <taxon>Cytophagales</taxon>
        <taxon>Cytophagaceae</taxon>
        <taxon>Sporocytophaga</taxon>
    </lineage>
</organism>
<evidence type="ECO:0000256" key="1">
    <source>
        <dbReference type="SAM" id="MobiDB-lite"/>
    </source>
</evidence>
<keyword evidence="3" id="KW-1185">Reference proteome</keyword>
<evidence type="ECO:0000313" key="3">
    <source>
        <dbReference type="Proteomes" id="UP000030185"/>
    </source>
</evidence>
<dbReference type="OrthoDB" id="9901249at2"/>
<feature type="compositionally biased region" description="Basic and acidic residues" evidence="1">
    <location>
        <begin position="42"/>
        <end position="52"/>
    </location>
</feature>
<dbReference type="AlphaFoldDB" id="A0A098LFG1"/>
<protein>
    <submittedName>
        <fullName evidence="2">Uncharacterized protein</fullName>
    </submittedName>
</protein>
<name>A0A098LFG1_9BACT</name>
<dbReference type="STRING" id="153721.MYP_1961"/>
<comment type="caution">
    <text evidence="2">The sequence shown here is derived from an EMBL/GenBank/DDBJ whole genome shotgun (WGS) entry which is preliminary data.</text>
</comment>
<accession>A0A098LFG1</accession>
<evidence type="ECO:0000313" key="2">
    <source>
        <dbReference type="EMBL" id="GAL84733.1"/>
    </source>
</evidence>
<proteinExistence type="predicted"/>
<reference evidence="2 3" key="1">
    <citation type="submission" date="2014-09" db="EMBL/GenBank/DDBJ databases">
        <title>Sporocytophaga myxococcoides PG-01 genome sequencing.</title>
        <authorList>
            <person name="Liu L."/>
            <person name="Gao P.J."/>
            <person name="Chen G.J."/>
            <person name="Wang L.S."/>
        </authorList>
    </citation>
    <scope>NUCLEOTIDE SEQUENCE [LARGE SCALE GENOMIC DNA]</scope>
    <source>
        <strain evidence="2 3">PG-01</strain>
    </source>
</reference>
<feature type="region of interest" description="Disordered" evidence="1">
    <location>
        <begin position="30"/>
        <end position="52"/>
    </location>
</feature>
<sequence length="52" mass="6204">MWKANKLFYYFSAFAILITGCTSDIQKERPYKDSLEQQRNQDTLKIDEPMQV</sequence>
<dbReference type="PROSITE" id="PS51257">
    <property type="entry name" value="PROKAR_LIPOPROTEIN"/>
    <property type="match status" value="1"/>
</dbReference>